<name>Q1EQT8_STRKN</name>
<feature type="region of interest" description="Disordered" evidence="1">
    <location>
        <begin position="455"/>
        <end position="489"/>
    </location>
</feature>
<dbReference type="AlphaFoldDB" id="Q1EQT8"/>
<organism evidence="2">
    <name type="scientific">Streptomyces kanamyceticus</name>
    <dbReference type="NCBI Taxonomy" id="1967"/>
    <lineage>
        <taxon>Bacteria</taxon>
        <taxon>Bacillati</taxon>
        <taxon>Actinomycetota</taxon>
        <taxon>Actinomycetes</taxon>
        <taxon>Kitasatosporales</taxon>
        <taxon>Streptomycetaceae</taxon>
        <taxon>Streptomyces</taxon>
    </lineage>
</organism>
<dbReference type="InterPro" id="IPR045926">
    <property type="entry name" value="DUF6345"/>
</dbReference>
<reference evidence="2" key="1">
    <citation type="journal article" date="2006" name="Proc. Natl. Acad. Sci. U.S.A.">
        <title>Amplification of the entire kanamycin biosynthetic gene cluster during empirical strain improvement of Streptomyces kanamyceticus.</title>
        <authorList>
            <person name="Yanai K."/>
            <person name="Murakami T."/>
            <person name="Bibb M."/>
        </authorList>
    </citation>
    <scope>NUCLEOTIDE SEQUENCE</scope>
    <source>
        <strain evidence="2">NBRC 13414</strain>
    </source>
</reference>
<accession>Q1EQT8</accession>
<evidence type="ECO:0000256" key="1">
    <source>
        <dbReference type="SAM" id="MobiDB-lite"/>
    </source>
</evidence>
<dbReference type="EMBL" id="AB254080">
    <property type="protein sequence ID" value="BAE95432.1"/>
    <property type="molecule type" value="Genomic_DNA"/>
</dbReference>
<dbReference type="Pfam" id="PF19872">
    <property type="entry name" value="DUF6345"/>
    <property type="match status" value="1"/>
</dbReference>
<sequence length="572" mass="63044">MTTGQGASKVTLFWPPRARNEEILSGGMAMRMNYSDRGPSPLEPEKPGAAGDRDSTFGWWGAFSIQKFVNQATLYHTHEDATGWLAYLQQFYDRNFWFADGGAQVWAYEETYDNWQDRYGMDAVCAVYHSGHGGMDGNGVFFAPLGAVWDGRSDAISNRMALGNEKVNYVFWSTCDSLKVTGGHSPIRTWAGPNIGFRMIFGFETTSIDSGDYGKKFWEKWRAGQTYCDAWLNASWDIYHGQAPSVAAVGTTQAEAVNRLNTERNFYRDHVPDTWYAWRWYYAREGVREPLTQLPGPQQIVQLAPRDPSAELTALGRQAGFPTAALQEVQVERQGVISATSGDRVISTAPGASRWVKLAEPNHRNTQQLPTDRAIQAARTFAEQYAEGAELVVDSVHDLMQNSGTKDGSEVGRPVSLQTHVTFRQVFDGVPVITPGRGLIRVGLDNDGTVVQSQIATRQATGVTREPSTEVSPPPPKGGKATAAPLERDPRKALDAAQRKLLAELAAVTAGESGQGAAQQRQPEVKDVPGTFEVGYEVEGNEAYPAARKLIEIGQRDSMFRTQRWVVAPLAR</sequence>
<protein>
    <submittedName>
        <fullName evidence="2">Uncharacterized protein</fullName>
    </submittedName>
</protein>
<evidence type="ECO:0000313" key="2">
    <source>
        <dbReference type="EMBL" id="BAE95432.1"/>
    </source>
</evidence>
<proteinExistence type="predicted"/>